<dbReference type="Proteomes" id="UP000000771">
    <property type="component" value="Chromosome"/>
</dbReference>
<dbReference type="GO" id="GO:0016020">
    <property type="term" value="C:membrane"/>
    <property type="evidence" value="ECO:0007669"/>
    <property type="project" value="InterPro"/>
</dbReference>
<evidence type="ECO:0000313" key="4">
    <source>
        <dbReference type="Proteomes" id="UP000000771"/>
    </source>
</evidence>
<dbReference type="eggNOG" id="COG3412">
    <property type="taxonomic scope" value="Bacteria"/>
</dbReference>
<dbReference type="SUPFAM" id="SSF53062">
    <property type="entry name" value="PTS system fructose IIA component-like"/>
    <property type="match status" value="1"/>
</dbReference>
<accession>C7LYL6</accession>
<name>C7LYL6_ACIFD</name>
<dbReference type="AlphaFoldDB" id="C7LYL6"/>
<dbReference type="GO" id="GO:0009401">
    <property type="term" value="P:phosphoenolpyruvate-dependent sugar phosphotransferase system"/>
    <property type="evidence" value="ECO:0007669"/>
    <property type="project" value="InterPro"/>
</dbReference>
<dbReference type="Pfam" id="PF03610">
    <property type="entry name" value="EIIA-man"/>
    <property type="match status" value="1"/>
</dbReference>
<evidence type="ECO:0000256" key="1">
    <source>
        <dbReference type="ARBA" id="ARBA00022679"/>
    </source>
</evidence>
<dbReference type="KEGG" id="afo:Afer_0879"/>
<keyword evidence="1" id="KW-0808">Transferase</keyword>
<dbReference type="GO" id="GO:0019563">
    <property type="term" value="P:glycerol catabolic process"/>
    <property type="evidence" value="ECO:0007669"/>
    <property type="project" value="InterPro"/>
</dbReference>
<proteinExistence type="predicted"/>
<evidence type="ECO:0000259" key="2">
    <source>
        <dbReference type="PROSITE" id="PS51096"/>
    </source>
</evidence>
<dbReference type="InterPro" id="IPR004701">
    <property type="entry name" value="PTS_EIIA_man-typ"/>
</dbReference>
<gene>
    <name evidence="3" type="ordered locus">Afer_0879</name>
</gene>
<keyword evidence="4" id="KW-1185">Reference proteome</keyword>
<dbReference type="HOGENOM" id="CLU_045361_2_1_11"/>
<protein>
    <submittedName>
        <fullName evidence="3">PTS system fructose subfamily IIA component</fullName>
    </submittedName>
</protein>
<feature type="domain" description="PTS EIIA type-4" evidence="2">
    <location>
        <begin position="1"/>
        <end position="127"/>
    </location>
</feature>
<evidence type="ECO:0000313" key="3">
    <source>
        <dbReference type="EMBL" id="ACU53824.1"/>
    </source>
</evidence>
<dbReference type="EMBL" id="CP001631">
    <property type="protein sequence ID" value="ACU53824.1"/>
    <property type="molecule type" value="Genomic_DNA"/>
</dbReference>
<dbReference type="PROSITE" id="PS51096">
    <property type="entry name" value="PTS_EIIA_TYPE_4"/>
    <property type="match status" value="1"/>
</dbReference>
<organism evidence="3 4">
    <name type="scientific">Acidimicrobium ferrooxidans (strain DSM 10331 / JCM 15462 / NBRC 103882 / ICP)</name>
    <dbReference type="NCBI Taxonomy" id="525909"/>
    <lineage>
        <taxon>Bacteria</taxon>
        <taxon>Bacillati</taxon>
        <taxon>Actinomycetota</taxon>
        <taxon>Acidimicrobiia</taxon>
        <taxon>Acidimicrobiales</taxon>
        <taxon>Acidimicrobiaceae</taxon>
        <taxon>Acidimicrobium</taxon>
    </lineage>
</organism>
<dbReference type="Gene3D" id="3.40.50.510">
    <property type="entry name" value="Phosphotransferase system, mannose-type IIA component"/>
    <property type="match status" value="1"/>
</dbReference>
<dbReference type="GO" id="GO:0047324">
    <property type="term" value="F:phosphoenolpyruvate-glycerone phosphotransferase activity"/>
    <property type="evidence" value="ECO:0007669"/>
    <property type="project" value="InterPro"/>
</dbReference>
<reference evidence="3 4" key="1">
    <citation type="journal article" date="2009" name="Stand. Genomic Sci.">
        <title>Complete genome sequence of Acidimicrobium ferrooxidans type strain (ICP).</title>
        <authorList>
            <person name="Clum A."/>
            <person name="Nolan M."/>
            <person name="Lang E."/>
            <person name="Glavina Del Rio T."/>
            <person name="Tice H."/>
            <person name="Copeland A."/>
            <person name="Cheng J.F."/>
            <person name="Lucas S."/>
            <person name="Chen F."/>
            <person name="Bruce D."/>
            <person name="Goodwin L."/>
            <person name="Pitluck S."/>
            <person name="Ivanova N."/>
            <person name="Mavrommatis K."/>
            <person name="Mikhailova N."/>
            <person name="Pati A."/>
            <person name="Chen A."/>
            <person name="Palaniappan K."/>
            <person name="Goker M."/>
            <person name="Spring S."/>
            <person name="Land M."/>
            <person name="Hauser L."/>
            <person name="Chang Y.J."/>
            <person name="Jeffries C.C."/>
            <person name="Chain P."/>
            <person name="Bristow J."/>
            <person name="Eisen J.A."/>
            <person name="Markowitz V."/>
            <person name="Hugenholtz P."/>
            <person name="Kyrpides N.C."/>
            <person name="Klenk H.P."/>
            <person name="Lapidus A."/>
        </authorList>
    </citation>
    <scope>NUCLEOTIDE SEQUENCE [LARGE SCALE GENOMIC DNA]</scope>
    <source>
        <strain evidence="4">DSM 10331 / JCM 15462 / NBRC 103882 / ICP</strain>
    </source>
</reference>
<sequence>MLVVSHSRRLAQGACELVGAMAKGVRLEWRGGEPPELGVSVELVADALEGLLEGGGEVVVVADLGSSVLAAEAAVELIGAGPRVRVLRGVPMLEGFIAAAMALTVGGGLAEAVAAAEAACGALEGGR</sequence>
<dbReference type="InterPro" id="IPR039643">
    <property type="entry name" value="DhaM"/>
</dbReference>
<dbReference type="InterPro" id="IPR036662">
    <property type="entry name" value="PTS_EIIA_man-typ_sf"/>
</dbReference>
<dbReference type="PANTHER" id="PTHR38594:SF1">
    <property type="entry name" value="PEP-DEPENDENT DIHYDROXYACETONE KINASE, PHOSPHORYL DONOR SUBUNIT DHAM"/>
    <property type="match status" value="1"/>
</dbReference>
<dbReference type="STRING" id="525909.Afer_0879"/>
<dbReference type="PANTHER" id="PTHR38594">
    <property type="entry name" value="PEP-DEPENDENT DIHYDROXYACETONE KINASE, PHOSPHORYL DONOR SUBUNIT DHAM"/>
    <property type="match status" value="1"/>
</dbReference>